<dbReference type="PANTHER" id="PTHR13710:SF105">
    <property type="entry name" value="ATP-DEPENDENT DNA HELICASE Q1"/>
    <property type="match status" value="1"/>
</dbReference>
<dbReference type="Gene3D" id="3.40.50.300">
    <property type="entry name" value="P-loop containing nucleotide triphosphate hydrolases"/>
    <property type="match status" value="2"/>
</dbReference>
<dbReference type="Pfam" id="PF16124">
    <property type="entry name" value="RecQ_Zn_bind"/>
    <property type="match status" value="1"/>
</dbReference>
<dbReference type="NCBIfam" id="TIGR00614">
    <property type="entry name" value="recQ_fam"/>
    <property type="match status" value="1"/>
</dbReference>
<keyword evidence="3" id="KW-0547">Nucleotide-binding</keyword>
<evidence type="ECO:0000256" key="4">
    <source>
        <dbReference type="ARBA" id="ARBA00022801"/>
    </source>
</evidence>
<evidence type="ECO:0000256" key="12">
    <source>
        <dbReference type="ARBA" id="ARBA00044550"/>
    </source>
</evidence>
<reference evidence="16" key="1">
    <citation type="submission" date="2024-01" db="EMBL/GenBank/DDBJ databases">
        <title>Mycovorax composti gen. nov. sp. nov., a member of the family Chitinophagaceae isolated from button mushroom compost.</title>
        <authorList>
            <person name="Thai M."/>
            <person name="Bell T.L."/>
            <person name="Kertesz M.A."/>
        </authorList>
    </citation>
    <scope>NUCLEOTIDE SEQUENCE [LARGE SCALE GENOMIC DNA]</scope>
    <source>
        <strain evidence="16">C216</strain>
    </source>
</reference>
<dbReference type="InterPro" id="IPR001650">
    <property type="entry name" value="Helicase_C-like"/>
</dbReference>
<dbReference type="PROSITE" id="PS51194">
    <property type="entry name" value="HELICASE_CTER"/>
    <property type="match status" value="1"/>
</dbReference>
<keyword evidence="8" id="KW-0413">Isomerase</keyword>
<keyword evidence="7" id="KW-0238">DNA-binding</keyword>
<dbReference type="EC" id="5.6.2.4" evidence="10"/>
<keyword evidence="4 15" id="KW-0378">Hydrolase</keyword>
<sequence>MKNTILEAALKPFMSIQALETLKEYFGFSSFRPMQQEVVEAALAGHDVLALMPTGGGKSICYQVPALCKDGLCLVISPLIALMNDQIQHLRKKSITAFAIHSGMRRKDIIQVLETAARSNCKFLYVSPERLETVLFKEYLPALHVNFIAVDEAHCISQWGYDFRPPYLRIAQLREELPDVPVIALTASATPLVQQDICEKLSLGSDNRFKIFQQSFERPNLSYSVFKIESKINKIVSILNRVQGAAIIYCKSRKRTKEIAELLQAQGFAADFYHAGLSTEERNTKQQQWIENKIRIIVCTNAFGMGIDKPDVRVVIHADVPDCLENYYQEAGRAGRDGQRAYAVLLYNDNELEDLKQLPEIRYPSPETIRTVYSSVVNYLQLPEGEAPGESYDFILKDFVKKFGLDVQTTIYGLKALEQDGWLSFNEQVFSAATVCFSSYKDDLYHYENNHPEFEPLIKTLLRTYEGIYDYPVPISENYLAYLLRCDTTTVKEQLLRLHRDRIIVYEPQKEDPQVTLTRTRIKTSLLEINLEKHKERKTLFTERIHKILEYIHETVNCRSKIIGNYFGDHKISECGICDNCLRKRKTLVSQDLFEKITVLLSTYTRPVIVDELFETLRDYNKEHIWTVIDFLVDEGKIHLTSDGSISLVK</sequence>
<dbReference type="Proteomes" id="UP001321305">
    <property type="component" value="Chromosome"/>
</dbReference>
<keyword evidence="16" id="KW-1185">Reference proteome</keyword>
<dbReference type="PROSITE" id="PS51192">
    <property type="entry name" value="HELICASE_ATP_BIND_1"/>
    <property type="match status" value="1"/>
</dbReference>
<evidence type="ECO:0000256" key="5">
    <source>
        <dbReference type="ARBA" id="ARBA00022806"/>
    </source>
</evidence>
<dbReference type="Pfam" id="PF00270">
    <property type="entry name" value="DEAD"/>
    <property type="match status" value="1"/>
</dbReference>
<gene>
    <name evidence="15" type="primary">cshA</name>
    <name evidence="15" type="ORF">PIECOFPK_00127</name>
</gene>
<evidence type="ECO:0000313" key="16">
    <source>
        <dbReference type="Proteomes" id="UP001321305"/>
    </source>
</evidence>
<keyword evidence="6" id="KW-0067">ATP-binding</keyword>
<evidence type="ECO:0000256" key="2">
    <source>
        <dbReference type="ARBA" id="ARBA00022723"/>
    </source>
</evidence>
<dbReference type="Pfam" id="PF00271">
    <property type="entry name" value="Helicase_C"/>
    <property type="match status" value="1"/>
</dbReference>
<feature type="domain" description="Helicase ATP-binding" evidence="13">
    <location>
        <begin position="39"/>
        <end position="207"/>
    </location>
</feature>
<evidence type="ECO:0000256" key="6">
    <source>
        <dbReference type="ARBA" id="ARBA00022840"/>
    </source>
</evidence>
<dbReference type="InterPro" id="IPR032284">
    <property type="entry name" value="RecQ_Zn-bd"/>
</dbReference>
<dbReference type="PANTHER" id="PTHR13710">
    <property type="entry name" value="DNA HELICASE RECQ FAMILY MEMBER"/>
    <property type="match status" value="1"/>
</dbReference>
<feature type="domain" description="Helicase C-terminal" evidence="14">
    <location>
        <begin position="234"/>
        <end position="384"/>
    </location>
</feature>
<accession>A0ABZ2EG10</accession>
<evidence type="ECO:0000256" key="10">
    <source>
        <dbReference type="ARBA" id="ARBA00034808"/>
    </source>
</evidence>
<evidence type="ECO:0000256" key="3">
    <source>
        <dbReference type="ARBA" id="ARBA00022741"/>
    </source>
</evidence>
<dbReference type="EMBL" id="CP144143">
    <property type="protein sequence ID" value="WWC82424.1"/>
    <property type="molecule type" value="Genomic_DNA"/>
</dbReference>
<name>A0ABZ2EG10_9BACT</name>
<evidence type="ECO:0000256" key="1">
    <source>
        <dbReference type="ARBA" id="ARBA00005446"/>
    </source>
</evidence>
<evidence type="ECO:0000259" key="14">
    <source>
        <dbReference type="PROSITE" id="PS51194"/>
    </source>
</evidence>
<dbReference type="CDD" id="cd17920">
    <property type="entry name" value="DEXHc_RecQ"/>
    <property type="match status" value="1"/>
</dbReference>
<dbReference type="InterPro" id="IPR014001">
    <property type="entry name" value="Helicase_ATP-bd"/>
</dbReference>
<dbReference type="InterPro" id="IPR036388">
    <property type="entry name" value="WH-like_DNA-bd_sf"/>
</dbReference>
<keyword evidence="5 15" id="KW-0347">Helicase</keyword>
<dbReference type="CDD" id="cd18794">
    <property type="entry name" value="SF2_C_RecQ"/>
    <property type="match status" value="1"/>
</dbReference>
<evidence type="ECO:0000256" key="9">
    <source>
        <dbReference type="ARBA" id="ARBA00034617"/>
    </source>
</evidence>
<evidence type="ECO:0000259" key="13">
    <source>
        <dbReference type="PROSITE" id="PS51192"/>
    </source>
</evidence>
<organism evidence="15 16">
    <name type="scientific">Mycovorax composti</name>
    <dbReference type="NCBI Taxonomy" id="2962693"/>
    <lineage>
        <taxon>Bacteria</taxon>
        <taxon>Pseudomonadati</taxon>
        <taxon>Bacteroidota</taxon>
        <taxon>Chitinophagia</taxon>
        <taxon>Chitinophagales</taxon>
        <taxon>Chitinophagaceae</taxon>
        <taxon>Mycovorax</taxon>
    </lineage>
</organism>
<comment type="catalytic activity">
    <reaction evidence="9">
        <text>Couples ATP hydrolysis with the unwinding of duplex DNA by translocating in the 3'-5' direction.</text>
        <dbReference type="EC" id="5.6.2.4"/>
    </reaction>
</comment>
<evidence type="ECO:0000313" key="15">
    <source>
        <dbReference type="EMBL" id="WWC82424.1"/>
    </source>
</evidence>
<evidence type="ECO:0000256" key="8">
    <source>
        <dbReference type="ARBA" id="ARBA00023235"/>
    </source>
</evidence>
<comment type="similarity">
    <text evidence="1">Belongs to the helicase family. RecQ subfamily.</text>
</comment>
<dbReference type="InterPro" id="IPR011545">
    <property type="entry name" value="DEAD/DEAH_box_helicase_dom"/>
</dbReference>
<dbReference type="SMART" id="SM00487">
    <property type="entry name" value="DEXDc"/>
    <property type="match status" value="1"/>
</dbReference>
<dbReference type="SMART" id="SM00490">
    <property type="entry name" value="HELICc"/>
    <property type="match status" value="1"/>
</dbReference>
<dbReference type="SUPFAM" id="SSF52540">
    <property type="entry name" value="P-loop containing nucleoside triphosphate hydrolases"/>
    <property type="match status" value="1"/>
</dbReference>
<dbReference type="InterPro" id="IPR027417">
    <property type="entry name" value="P-loop_NTPase"/>
</dbReference>
<proteinExistence type="inferred from homology"/>
<dbReference type="GO" id="GO:0003724">
    <property type="term" value="F:RNA helicase activity"/>
    <property type="evidence" value="ECO:0007669"/>
    <property type="project" value="UniProtKB-EC"/>
</dbReference>
<dbReference type="InterPro" id="IPR004589">
    <property type="entry name" value="DNA_helicase_ATP-dep_RecQ"/>
</dbReference>
<dbReference type="Gene3D" id="1.10.10.10">
    <property type="entry name" value="Winged helix-like DNA-binding domain superfamily/Winged helix DNA-binding domain"/>
    <property type="match status" value="1"/>
</dbReference>
<evidence type="ECO:0000256" key="11">
    <source>
        <dbReference type="ARBA" id="ARBA00044535"/>
    </source>
</evidence>
<protein>
    <recommendedName>
        <fullName evidence="11">ATP-dependent DNA helicase RecQ</fullName>
        <ecNumber evidence="10">5.6.2.4</ecNumber>
    </recommendedName>
    <alternativeName>
        <fullName evidence="12">DNA 3'-5' helicase RecQ</fullName>
    </alternativeName>
</protein>
<evidence type="ECO:0000256" key="7">
    <source>
        <dbReference type="ARBA" id="ARBA00023125"/>
    </source>
</evidence>
<keyword evidence="2" id="KW-0479">Metal-binding</keyword>
<dbReference type="GO" id="GO:0016787">
    <property type="term" value="F:hydrolase activity"/>
    <property type="evidence" value="ECO:0007669"/>
    <property type="project" value="UniProtKB-KW"/>
</dbReference>